<reference evidence="1" key="1">
    <citation type="submission" date="2020-09" db="EMBL/GenBank/DDBJ databases">
        <title>Genome sequence of Vibrio parahaemolyticus isolates.</title>
        <authorList>
            <person name="Hammerl J.A."/>
            <person name="Strauch E."/>
        </authorList>
    </citation>
    <scope>NUCLEOTIDE SEQUENCE</scope>
    <source>
        <strain evidence="1">17-VB00146</strain>
    </source>
</reference>
<gene>
    <name evidence="1" type="ORF">IB292_26125</name>
</gene>
<evidence type="ECO:0000313" key="2">
    <source>
        <dbReference type="Proteomes" id="UP000726777"/>
    </source>
</evidence>
<dbReference type="RefSeq" id="WP_042769943.1">
    <property type="nucleotide sequence ID" value="NZ_JACVHL010000057.1"/>
</dbReference>
<protein>
    <submittedName>
        <fullName evidence="1">Uncharacterized protein</fullName>
    </submittedName>
</protein>
<dbReference type="AlphaFoldDB" id="A0A9Q3YKH5"/>
<organism evidence="1 2">
    <name type="scientific">Vibrio parahaemolyticus</name>
    <dbReference type="NCBI Taxonomy" id="670"/>
    <lineage>
        <taxon>Bacteria</taxon>
        <taxon>Pseudomonadati</taxon>
        <taxon>Pseudomonadota</taxon>
        <taxon>Gammaproteobacteria</taxon>
        <taxon>Vibrionales</taxon>
        <taxon>Vibrionaceae</taxon>
        <taxon>Vibrio</taxon>
    </lineage>
</organism>
<accession>A0A9Q3YKH5</accession>
<dbReference type="EMBL" id="JACVHL010000057">
    <property type="protein sequence ID" value="MCC3808469.1"/>
    <property type="molecule type" value="Genomic_DNA"/>
</dbReference>
<proteinExistence type="predicted"/>
<dbReference type="Proteomes" id="UP000726777">
    <property type="component" value="Unassembled WGS sequence"/>
</dbReference>
<comment type="caution">
    <text evidence="1">The sequence shown here is derived from an EMBL/GenBank/DDBJ whole genome shotgun (WGS) entry which is preliminary data.</text>
</comment>
<name>A0A9Q3YKH5_VIBPH</name>
<evidence type="ECO:0000313" key="1">
    <source>
        <dbReference type="EMBL" id="MCC3808469.1"/>
    </source>
</evidence>
<sequence>MSRLSQLRLGFVLYCPVLLFAQEMEYKEDSIIPVSYWDVLQATECLGETKVSLYTDYKKPNFNEFQSLLEIDSTPKLEVRKLLSGKWRVYISGYDGLDEAKRHISFLKKNANLKSIPFLVCYEESDLSLKDSLLTADKTVDDSTQYTSRVNQVVLNGNIIGVYKTDYINDKPLLSSEVASDIIYNNDIYLVEYISMPYEDIPGMFIELDDREQSINLILDIESEESSSETEIKTFENGNVANYSNYWMNYSSNINNNDSFTGGLNNYLSFERSTVISKLSYYDYDSRPELNLDSLYLESISEEGPMIYSVGKIQGNSSKIYGVGVEYNRRLLIDDSLIYTPPISFTTGGPAYVELYQGNQLISSMSTSGGESKIESYQYVNTNDLTLVISELGLKKKYINIPYDYSNNMASLYKSGSYEWGAKLGLSESNEDLVVEYEGVRGFDYYSVSLNGYYSTSDRQLNLSIKSLMFGLNNDLLFGYDKTWGSYAGIYMSTGDGFNLYGKYYQDNNYQLNVTYNRKGLILNDDSLLIDLSNNSSEIYLNQVSVDYSIPNRLGSMTLNYTNSSDEDEYFGLTMSVDFDKLQWYGDVSNRGYYARASYTSDDRDKGMSVSVRKDNSRIGTTKSADAWLSTEDTNLNVGYSKSNHFETRSLSLSGGAIYSKNNLYLTSLTTPTLMILESNSETLSARNRPNDDGVLIIPLNSHFASEKVSLTEGSVDKSLGDEDVLNVTPKPNGIYHFDVQVNLIKYLVGYVESDSRKTVKGMEVHLGDEVLYIGPNGLISNEFILKPGQDEVSLRIPELNCEYSLPIDSEKLVIDFGTLKCADYII</sequence>